<dbReference type="GO" id="GO:0002143">
    <property type="term" value="P:tRNA wobble position uridine thiolation"/>
    <property type="evidence" value="ECO:0007669"/>
    <property type="project" value="TreeGrafter"/>
</dbReference>
<evidence type="ECO:0000313" key="1">
    <source>
        <dbReference type="EMBL" id="CDL36162.1"/>
    </source>
</evidence>
<dbReference type="SUPFAM" id="SSF75169">
    <property type="entry name" value="DsrEFH-like"/>
    <property type="match status" value="1"/>
</dbReference>
<dbReference type="PANTHER" id="PTHR34874:SF3">
    <property type="entry name" value="SULFURTRANSFERASE TUSD"/>
    <property type="match status" value="1"/>
</dbReference>
<protein>
    <submittedName>
        <fullName evidence="1">tRNA 5-methylaminomethyl-2-thiouridine synthase TusD</fullName>
    </submittedName>
</protein>
<dbReference type="Gene3D" id="3.40.1260.10">
    <property type="entry name" value="DsrEFH-like"/>
    <property type="match status" value="1"/>
</dbReference>
<dbReference type="GO" id="GO:1990228">
    <property type="term" value="C:sulfurtransferase complex"/>
    <property type="evidence" value="ECO:0007669"/>
    <property type="project" value="TreeGrafter"/>
</dbReference>
<dbReference type="PANTHER" id="PTHR34874">
    <property type="entry name" value="PROTEIN YCHN"/>
    <property type="match status" value="1"/>
</dbReference>
<name>A0A7G2II07_CITFR</name>
<sequence>MRFAIMVTGPAYGTQQASSALQFAHALLKEGHELSSVFFLS</sequence>
<proteinExistence type="predicted"/>
<dbReference type="GO" id="GO:0097163">
    <property type="term" value="F:sulfur carrier activity"/>
    <property type="evidence" value="ECO:0007669"/>
    <property type="project" value="TreeGrafter"/>
</dbReference>
<dbReference type="InterPro" id="IPR027396">
    <property type="entry name" value="DsrEFH-like"/>
</dbReference>
<accession>A0A7G2II07</accession>
<dbReference type="Proteomes" id="UP000019194">
    <property type="component" value="Unassembled WGS sequence"/>
</dbReference>
<dbReference type="InterPro" id="IPR003787">
    <property type="entry name" value="Sulphur_relay_DsrE/F-like"/>
</dbReference>
<dbReference type="Pfam" id="PF02635">
    <property type="entry name" value="DsrE"/>
    <property type="match status" value="1"/>
</dbReference>
<dbReference type="AlphaFoldDB" id="A0A7G2II07"/>
<dbReference type="EMBL" id="CBWP010000007">
    <property type="protein sequence ID" value="CDL36162.1"/>
    <property type="molecule type" value="Genomic_DNA"/>
</dbReference>
<reference evidence="1 2" key="1">
    <citation type="submission" date="2013-10" db="EMBL/GenBank/DDBJ databases">
        <title>Antibiotic resistance diversity of beta-lactamase producers in the General Hospital Vienna.</title>
        <authorList>
            <person name="Barisic I."/>
            <person name="Mitteregger D."/>
            <person name="Hirschl A.M."/>
            <person name="Noehammer C."/>
            <person name="Wiesinger-Mayr H."/>
        </authorList>
    </citation>
    <scope>NUCLEOTIDE SEQUENCE [LARGE SCALE GENOMIC DNA]</scope>
    <source>
        <strain evidence="1 2">ISC11</strain>
    </source>
</reference>
<organism evidence="1 2">
    <name type="scientific">Citrobacter freundii</name>
    <dbReference type="NCBI Taxonomy" id="546"/>
    <lineage>
        <taxon>Bacteria</taxon>
        <taxon>Pseudomonadati</taxon>
        <taxon>Pseudomonadota</taxon>
        <taxon>Gammaproteobacteria</taxon>
        <taxon>Enterobacterales</taxon>
        <taxon>Enterobacteriaceae</taxon>
        <taxon>Citrobacter</taxon>
        <taxon>Citrobacter freundii complex</taxon>
    </lineage>
</organism>
<evidence type="ECO:0000313" key="2">
    <source>
        <dbReference type="Proteomes" id="UP000019194"/>
    </source>
</evidence>
<comment type="caution">
    <text evidence="1">The sequence shown here is derived from an EMBL/GenBank/DDBJ whole genome shotgun (WGS) entry which is preliminary data.</text>
</comment>